<protein>
    <recommendedName>
        <fullName evidence="4">BED-type domain-containing protein</fullName>
    </recommendedName>
</protein>
<evidence type="ECO:0000313" key="2">
    <source>
        <dbReference type="EMBL" id="KAK1930753.1"/>
    </source>
</evidence>
<evidence type="ECO:0000256" key="1">
    <source>
        <dbReference type="SAM" id="MobiDB-lite"/>
    </source>
</evidence>
<feature type="compositionally biased region" description="Polar residues" evidence="1">
    <location>
        <begin position="237"/>
        <end position="249"/>
    </location>
</feature>
<dbReference type="AlphaFoldDB" id="A0AAD9G2L8"/>
<organism evidence="2 3">
    <name type="scientific">Phytophthora citrophthora</name>
    <dbReference type="NCBI Taxonomy" id="4793"/>
    <lineage>
        <taxon>Eukaryota</taxon>
        <taxon>Sar</taxon>
        <taxon>Stramenopiles</taxon>
        <taxon>Oomycota</taxon>
        <taxon>Peronosporomycetes</taxon>
        <taxon>Peronosporales</taxon>
        <taxon>Peronosporaceae</taxon>
        <taxon>Phytophthora</taxon>
    </lineage>
</organism>
<dbReference type="EMBL" id="JASMQC010000037">
    <property type="protein sequence ID" value="KAK1930753.1"/>
    <property type="molecule type" value="Genomic_DNA"/>
</dbReference>
<sequence>MRKLPSAASAGNLRQLVENATDVVISTSHGSSMLMPPTVSDTGSNGILSSNSSETMSDMRLSMDVNMQQPTAPDANMNMATSSTSDRGSKKSLAYLHTKFHAVMTDDHGKTFERRMCNYCDAAFSFKGGTTSAALRHVKTAHPEKLAYNVENVTTNATMEEQGDFPGVDTAAQCALTTLSSAANTVNLAVDERVVSSSTTINDESIHRIRNDSIVDVTPATPANSSVNESEEETSVQMTSLPRESQQLAQKRKREATGYGDEIASNGKVSRVDRNTSLTASQVAILHFRHHYVNELPQPAMRLRFAKHMTHNVADAEMYNVLDPDTQLEYVREFASTSYQQ</sequence>
<accession>A0AAD9G2L8</accession>
<feature type="region of interest" description="Disordered" evidence="1">
    <location>
        <begin position="217"/>
        <end position="262"/>
    </location>
</feature>
<evidence type="ECO:0000313" key="3">
    <source>
        <dbReference type="Proteomes" id="UP001259832"/>
    </source>
</evidence>
<proteinExistence type="predicted"/>
<keyword evidence="3" id="KW-1185">Reference proteome</keyword>
<gene>
    <name evidence="2" type="ORF">P3T76_013710</name>
</gene>
<reference evidence="2" key="1">
    <citation type="submission" date="2023-08" db="EMBL/GenBank/DDBJ databases">
        <title>Reference Genome Resource for the Citrus Pathogen Phytophthora citrophthora.</title>
        <authorList>
            <person name="Moller H."/>
            <person name="Coetzee B."/>
            <person name="Rose L.J."/>
            <person name="Van Niekerk J.M."/>
        </authorList>
    </citation>
    <scope>NUCLEOTIDE SEQUENCE</scope>
    <source>
        <strain evidence="2">STE-U-9442</strain>
    </source>
</reference>
<name>A0AAD9G2L8_9STRA</name>
<feature type="compositionally biased region" description="Polar residues" evidence="1">
    <location>
        <begin position="39"/>
        <end position="54"/>
    </location>
</feature>
<feature type="region of interest" description="Disordered" evidence="1">
    <location>
        <begin position="34"/>
        <end position="54"/>
    </location>
</feature>
<evidence type="ECO:0008006" key="4">
    <source>
        <dbReference type="Google" id="ProtNLM"/>
    </source>
</evidence>
<comment type="caution">
    <text evidence="2">The sequence shown here is derived from an EMBL/GenBank/DDBJ whole genome shotgun (WGS) entry which is preliminary data.</text>
</comment>
<dbReference type="Proteomes" id="UP001259832">
    <property type="component" value="Unassembled WGS sequence"/>
</dbReference>